<accession>A0A3B0RI02</accession>
<comment type="pathway">
    <text evidence="2">Cell wall biogenesis; peptidoglycan biosynthesis.</text>
</comment>
<evidence type="ECO:0000256" key="11">
    <source>
        <dbReference type="ARBA" id="ARBA00023316"/>
    </source>
</evidence>
<dbReference type="Pfam" id="PF00768">
    <property type="entry name" value="Peptidase_S11"/>
    <property type="match status" value="1"/>
</dbReference>
<dbReference type="PANTHER" id="PTHR21581">
    <property type="entry name" value="D-ALANYL-D-ALANINE CARBOXYPEPTIDASE"/>
    <property type="match status" value="1"/>
</dbReference>
<dbReference type="GO" id="GO:0006508">
    <property type="term" value="P:proteolysis"/>
    <property type="evidence" value="ECO:0007669"/>
    <property type="project" value="UniProtKB-KW"/>
</dbReference>
<protein>
    <recommendedName>
        <fullName evidence="4">serine-type D-Ala-D-Ala carboxypeptidase</fullName>
        <ecNumber evidence="4">3.4.16.4</ecNumber>
    </recommendedName>
</protein>
<evidence type="ECO:0000256" key="9">
    <source>
        <dbReference type="ARBA" id="ARBA00022960"/>
    </source>
</evidence>
<dbReference type="SUPFAM" id="SSF69189">
    <property type="entry name" value="Penicillin-binding protein associated domain"/>
    <property type="match status" value="1"/>
</dbReference>
<evidence type="ECO:0000256" key="5">
    <source>
        <dbReference type="ARBA" id="ARBA00022645"/>
    </source>
</evidence>
<evidence type="ECO:0000256" key="6">
    <source>
        <dbReference type="ARBA" id="ARBA00022670"/>
    </source>
</evidence>
<keyword evidence="11" id="KW-0961">Cell wall biogenesis/degradation</keyword>
<keyword evidence="5 14" id="KW-0121">Carboxypeptidase</keyword>
<dbReference type="UniPathway" id="UPA00219"/>
<reference evidence="14" key="1">
    <citation type="submission" date="2018-06" db="EMBL/GenBank/DDBJ databases">
        <authorList>
            <person name="Zhirakovskaya E."/>
        </authorList>
    </citation>
    <scope>NUCLEOTIDE SEQUENCE</scope>
</reference>
<dbReference type="EC" id="3.4.16.4" evidence="4"/>
<dbReference type="InterPro" id="IPR037167">
    <property type="entry name" value="Peptidase_S11_C_sf"/>
</dbReference>
<dbReference type="InterPro" id="IPR015956">
    <property type="entry name" value="Peniciliin-bd_prot_C_sf"/>
</dbReference>
<proteinExistence type="inferred from homology"/>
<organism evidence="14">
    <name type="scientific">hydrothermal vent metagenome</name>
    <dbReference type="NCBI Taxonomy" id="652676"/>
    <lineage>
        <taxon>unclassified sequences</taxon>
        <taxon>metagenomes</taxon>
        <taxon>ecological metagenomes</taxon>
    </lineage>
</organism>
<comment type="function">
    <text evidence="1">Removes C-terminal D-alanyl residues from sugar-peptide cell wall precursors.</text>
</comment>
<keyword evidence="6" id="KW-0645">Protease</keyword>
<dbReference type="InterPro" id="IPR012338">
    <property type="entry name" value="Beta-lactam/transpept-like"/>
</dbReference>
<dbReference type="GO" id="GO:0071555">
    <property type="term" value="P:cell wall organization"/>
    <property type="evidence" value="ECO:0007669"/>
    <property type="project" value="UniProtKB-KW"/>
</dbReference>
<dbReference type="Gene3D" id="2.60.410.10">
    <property type="entry name" value="D-Ala-D-Ala carboxypeptidase, C-terminal domain"/>
    <property type="match status" value="1"/>
</dbReference>
<evidence type="ECO:0000259" key="13">
    <source>
        <dbReference type="SMART" id="SM00936"/>
    </source>
</evidence>
<evidence type="ECO:0000256" key="4">
    <source>
        <dbReference type="ARBA" id="ARBA00012448"/>
    </source>
</evidence>
<dbReference type="GO" id="GO:0008360">
    <property type="term" value="P:regulation of cell shape"/>
    <property type="evidence" value="ECO:0007669"/>
    <property type="project" value="UniProtKB-KW"/>
</dbReference>
<dbReference type="InterPro" id="IPR001967">
    <property type="entry name" value="Peptidase_S11_N"/>
</dbReference>
<dbReference type="Pfam" id="PF07943">
    <property type="entry name" value="PBP5_C"/>
    <property type="match status" value="1"/>
</dbReference>
<comment type="catalytic activity">
    <reaction evidence="12">
        <text>Preferential cleavage: (Ac)2-L-Lys-D-Ala-|-D-Ala. Also transpeptidation of peptidyl-alanyl moieties that are N-acyl substituents of D-alanine.</text>
        <dbReference type="EC" id="3.4.16.4"/>
    </reaction>
</comment>
<evidence type="ECO:0000256" key="1">
    <source>
        <dbReference type="ARBA" id="ARBA00003217"/>
    </source>
</evidence>
<dbReference type="EMBL" id="UOEE01000066">
    <property type="protein sequence ID" value="VAV88476.1"/>
    <property type="molecule type" value="Genomic_DNA"/>
</dbReference>
<evidence type="ECO:0000256" key="8">
    <source>
        <dbReference type="ARBA" id="ARBA00022801"/>
    </source>
</evidence>
<dbReference type="SMART" id="SM00936">
    <property type="entry name" value="PBP5_C"/>
    <property type="match status" value="1"/>
</dbReference>
<dbReference type="GO" id="GO:0009252">
    <property type="term" value="P:peptidoglycan biosynthetic process"/>
    <property type="evidence" value="ECO:0007669"/>
    <property type="project" value="UniProtKB-UniPathway"/>
</dbReference>
<keyword evidence="10" id="KW-0573">Peptidoglycan synthesis</keyword>
<dbReference type="Gene3D" id="3.40.710.10">
    <property type="entry name" value="DD-peptidase/beta-lactamase superfamily"/>
    <property type="match status" value="1"/>
</dbReference>
<dbReference type="InterPro" id="IPR012907">
    <property type="entry name" value="Peptidase_S11_C"/>
</dbReference>
<comment type="similarity">
    <text evidence="3">Belongs to the peptidase S11 family.</text>
</comment>
<sequence length="384" mass="41952">MRFVFVVFCLWLPGFSGWAQGFDTIAPVAIIMDAETGTVLYEKGAREPIPPASMTKIMTLYMVFERLQSGALSLDDKFTISDDAWRRGGFRSGSSTMCLRPNERVRVEDLIRGVVVLSGNDAAIALAENIGGSEAMFAKTMTNRAHELGLNSVNFVNATGWPADGHEISAYDLAKLAKMTVDNFPDYYTYYAQKEYDWCKVAPSNRFNRNPLLALFAGADGLKTGHTTKAGYGLVASAVRDGQRRIIVLSGLKSKRDRVRLSERIMRAAFSEFEVKSLFDPARAVGKVKIHLGKQKQVAVHTKQPVSIGIFKPDASKISAKIIYSGAVPAPITLGQNIATLRISVPGQADRDVELLASETVARQGFFKRALSGLVLLIQGPPGE</sequence>
<evidence type="ECO:0000313" key="14">
    <source>
        <dbReference type="EMBL" id="VAV88476.1"/>
    </source>
</evidence>
<keyword evidence="7" id="KW-0732">Signal</keyword>
<feature type="domain" description="Peptidase S11 D-Ala-D-Ala carboxypeptidase A C-terminal" evidence="13">
    <location>
        <begin position="273"/>
        <end position="363"/>
    </location>
</feature>
<dbReference type="PANTHER" id="PTHR21581:SF6">
    <property type="entry name" value="TRAFFICKING PROTEIN PARTICLE COMPLEX SUBUNIT 12"/>
    <property type="match status" value="1"/>
</dbReference>
<dbReference type="SUPFAM" id="SSF56601">
    <property type="entry name" value="beta-lactamase/transpeptidase-like"/>
    <property type="match status" value="1"/>
</dbReference>
<name>A0A3B0RI02_9ZZZZ</name>
<dbReference type="GO" id="GO:0009002">
    <property type="term" value="F:serine-type D-Ala-D-Ala carboxypeptidase activity"/>
    <property type="evidence" value="ECO:0007669"/>
    <property type="project" value="UniProtKB-EC"/>
</dbReference>
<evidence type="ECO:0000256" key="12">
    <source>
        <dbReference type="ARBA" id="ARBA00034000"/>
    </source>
</evidence>
<keyword evidence="9" id="KW-0133">Cell shape</keyword>
<evidence type="ECO:0000256" key="7">
    <source>
        <dbReference type="ARBA" id="ARBA00022729"/>
    </source>
</evidence>
<evidence type="ECO:0000256" key="3">
    <source>
        <dbReference type="ARBA" id="ARBA00007164"/>
    </source>
</evidence>
<evidence type="ECO:0000256" key="10">
    <source>
        <dbReference type="ARBA" id="ARBA00022984"/>
    </source>
</evidence>
<keyword evidence="8 14" id="KW-0378">Hydrolase</keyword>
<dbReference type="PRINTS" id="PR00725">
    <property type="entry name" value="DADACBPTASE1"/>
</dbReference>
<dbReference type="AlphaFoldDB" id="A0A3B0RI02"/>
<dbReference type="InterPro" id="IPR018044">
    <property type="entry name" value="Peptidase_S11"/>
</dbReference>
<evidence type="ECO:0000256" key="2">
    <source>
        <dbReference type="ARBA" id="ARBA00004752"/>
    </source>
</evidence>
<gene>
    <name evidence="14" type="ORF">MNBD_ALPHA06-1703</name>
</gene>